<keyword evidence="2" id="KW-0789">Thiol protease inhibitor</keyword>
<dbReference type="SUPFAM" id="SSF54403">
    <property type="entry name" value="Cystatin/monellin"/>
    <property type="match status" value="1"/>
</dbReference>
<protein>
    <submittedName>
        <fullName evidence="4">Cystatin domain-containing protein</fullName>
    </submittedName>
</protein>
<evidence type="ECO:0000256" key="1">
    <source>
        <dbReference type="ARBA" id="ARBA00022690"/>
    </source>
</evidence>
<proteinExistence type="predicted"/>
<dbReference type="Pfam" id="PF00031">
    <property type="entry name" value="Cystatin"/>
    <property type="match status" value="1"/>
</dbReference>
<gene>
    <name evidence="4" type="ORF">CFOL_v3_34075</name>
</gene>
<evidence type="ECO:0000256" key="2">
    <source>
        <dbReference type="ARBA" id="ARBA00022704"/>
    </source>
</evidence>
<sequence length="124" mass="13762">MELYHKQVEESNGFDVDLFPDPHAMGGIIKPMGPLLEDEEWLTVVEECAATALDKYNKDNETSLVLVKVLKANDVIVAGVVYYITFEVKDANGGVDAETRVFQAQVWGTISEGDEVSICRPKKQ</sequence>
<dbReference type="Gene3D" id="3.10.450.10">
    <property type="match status" value="1"/>
</dbReference>
<name>A0A1Q3DE17_CEPFO</name>
<dbReference type="EMBL" id="BDDD01006493">
    <property type="protein sequence ID" value="GAV90669.1"/>
    <property type="molecule type" value="Genomic_DNA"/>
</dbReference>
<evidence type="ECO:0000313" key="5">
    <source>
        <dbReference type="Proteomes" id="UP000187406"/>
    </source>
</evidence>
<dbReference type="InterPro" id="IPR006525">
    <property type="entry name" value="Cystatin-related_pln"/>
</dbReference>
<evidence type="ECO:0000313" key="4">
    <source>
        <dbReference type="EMBL" id="GAV90669.1"/>
    </source>
</evidence>
<dbReference type="FunCoup" id="A0A1Q3DE17">
    <property type="interactions" value="8"/>
</dbReference>
<organism evidence="4 5">
    <name type="scientific">Cephalotus follicularis</name>
    <name type="common">Albany pitcher plant</name>
    <dbReference type="NCBI Taxonomy" id="3775"/>
    <lineage>
        <taxon>Eukaryota</taxon>
        <taxon>Viridiplantae</taxon>
        <taxon>Streptophyta</taxon>
        <taxon>Embryophyta</taxon>
        <taxon>Tracheophyta</taxon>
        <taxon>Spermatophyta</taxon>
        <taxon>Magnoliopsida</taxon>
        <taxon>eudicotyledons</taxon>
        <taxon>Gunneridae</taxon>
        <taxon>Pentapetalae</taxon>
        <taxon>rosids</taxon>
        <taxon>fabids</taxon>
        <taxon>Oxalidales</taxon>
        <taxon>Cephalotaceae</taxon>
        <taxon>Cephalotus</taxon>
    </lineage>
</organism>
<dbReference type="InParanoid" id="A0A1Q3DE17"/>
<dbReference type="OrthoDB" id="1625419at2759"/>
<keyword evidence="5" id="KW-1185">Reference proteome</keyword>
<dbReference type="Proteomes" id="UP000187406">
    <property type="component" value="Unassembled WGS sequence"/>
</dbReference>
<dbReference type="AlphaFoldDB" id="A0A1Q3DE17"/>
<feature type="domain" description="Cystatin" evidence="3">
    <location>
        <begin position="45"/>
        <end position="105"/>
    </location>
</feature>
<comment type="caution">
    <text evidence="4">The sequence shown here is derived from an EMBL/GenBank/DDBJ whole genome shotgun (WGS) entry which is preliminary data.</text>
</comment>
<dbReference type="CDD" id="cd00042">
    <property type="entry name" value="CY"/>
    <property type="match status" value="1"/>
</dbReference>
<dbReference type="NCBIfam" id="TIGR01638">
    <property type="entry name" value="Atha_cystat_rel"/>
    <property type="match status" value="1"/>
</dbReference>
<reference evidence="5" key="1">
    <citation type="submission" date="2016-04" db="EMBL/GenBank/DDBJ databases">
        <title>Cephalotus genome sequencing.</title>
        <authorList>
            <person name="Fukushima K."/>
            <person name="Hasebe M."/>
            <person name="Fang X."/>
        </authorList>
    </citation>
    <scope>NUCLEOTIDE SEQUENCE [LARGE SCALE GENOMIC DNA]</scope>
    <source>
        <strain evidence="5">cv. St1</strain>
    </source>
</reference>
<dbReference type="InterPro" id="IPR006462">
    <property type="entry name" value="MS5"/>
</dbReference>
<dbReference type="PANTHER" id="PTHR31260">
    <property type="entry name" value="CYSTATIN/MONELLIN SUPERFAMILY PROTEIN"/>
    <property type="match status" value="1"/>
</dbReference>
<keyword evidence="1" id="KW-0646">Protease inhibitor</keyword>
<evidence type="ECO:0000259" key="3">
    <source>
        <dbReference type="Pfam" id="PF00031"/>
    </source>
</evidence>
<dbReference type="InterPro" id="IPR000010">
    <property type="entry name" value="Cystatin_dom"/>
</dbReference>
<accession>A0A1Q3DE17</accession>
<dbReference type="GO" id="GO:0004869">
    <property type="term" value="F:cysteine-type endopeptidase inhibitor activity"/>
    <property type="evidence" value="ECO:0007669"/>
    <property type="project" value="UniProtKB-KW"/>
</dbReference>
<dbReference type="InterPro" id="IPR046350">
    <property type="entry name" value="Cystatin_sf"/>
</dbReference>
<dbReference type="PANTHER" id="PTHR31260:SF28">
    <property type="entry name" value="CYSTATIN DOMAIN PROTEIN"/>
    <property type="match status" value="1"/>
</dbReference>